<protein>
    <submittedName>
        <fullName evidence="1">Uncharacterized protein</fullName>
    </submittedName>
</protein>
<dbReference type="EMBL" id="CP045226">
    <property type="protein sequence ID" value="QFS43319.1"/>
    <property type="molecule type" value="Genomic_DNA"/>
</dbReference>
<dbReference type="KEGG" id="nsh:GXM_00792"/>
<name>A0A5P8VTU0_9NOSO</name>
<reference evidence="1 2" key="1">
    <citation type="submission" date="2019-10" db="EMBL/GenBank/DDBJ databases">
        <title>Genomic and transcriptomic insights into the perfect genentic adaptation of a filamentous nitrogen-fixing cyanobacterium to rice fields.</title>
        <authorList>
            <person name="Chen Z."/>
        </authorList>
    </citation>
    <scope>NUCLEOTIDE SEQUENCE [LARGE SCALE GENOMIC DNA]</scope>
    <source>
        <strain evidence="1">CCNUC1</strain>
    </source>
</reference>
<dbReference type="PROSITE" id="PS51257">
    <property type="entry name" value="PROKAR_LIPOPROTEIN"/>
    <property type="match status" value="1"/>
</dbReference>
<evidence type="ECO:0000313" key="1">
    <source>
        <dbReference type="EMBL" id="QFS43319.1"/>
    </source>
</evidence>
<keyword evidence="2" id="KW-1185">Reference proteome</keyword>
<gene>
    <name evidence="1" type="ORF">GXM_00792</name>
</gene>
<organism evidence="1 2">
    <name type="scientific">Nostoc sphaeroides CCNUC1</name>
    <dbReference type="NCBI Taxonomy" id="2653204"/>
    <lineage>
        <taxon>Bacteria</taxon>
        <taxon>Bacillati</taxon>
        <taxon>Cyanobacteriota</taxon>
        <taxon>Cyanophyceae</taxon>
        <taxon>Nostocales</taxon>
        <taxon>Nostocaceae</taxon>
        <taxon>Nostoc</taxon>
    </lineage>
</organism>
<accession>A0A5P8VTU0</accession>
<sequence>MANLGRRLAVPGKEYGDEIPPSAILAIWHFMTSSCSFNGDINTKGQ</sequence>
<evidence type="ECO:0000313" key="2">
    <source>
        <dbReference type="Proteomes" id="UP000326678"/>
    </source>
</evidence>
<dbReference type="AlphaFoldDB" id="A0A5P8VTU0"/>
<dbReference type="Proteomes" id="UP000326678">
    <property type="component" value="Chromosome Gxm1"/>
</dbReference>
<proteinExistence type="predicted"/>